<evidence type="ECO:0000313" key="1">
    <source>
        <dbReference type="EMBL" id="CAG8772222.1"/>
    </source>
</evidence>
<evidence type="ECO:0000313" key="2">
    <source>
        <dbReference type="Proteomes" id="UP000789901"/>
    </source>
</evidence>
<accession>A0ABN7VHC5</accession>
<sequence>QSAYNPIKCFMASLFKKLAGIMLPIDEFRSHLNSQEKVVNEDLVCKNFEFAGKSLCDIWKRDNIHGRPVITEYVDQIKQPFTEIGSSLWE</sequence>
<name>A0ABN7VHC5_GIGMA</name>
<protein>
    <submittedName>
        <fullName evidence="1">25657_t:CDS:1</fullName>
    </submittedName>
</protein>
<feature type="non-terminal residue" evidence="1">
    <location>
        <position position="1"/>
    </location>
</feature>
<gene>
    <name evidence="1" type="ORF">GMARGA_LOCUS18660</name>
</gene>
<comment type="caution">
    <text evidence="1">The sequence shown here is derived from an EMBL/GenBank/DDBJ whole genome shotgun (WGS) entry which is preliminary data.</text>
</comment>
<dbReference type="PANTHER" id="PTHR46954:SF1">
    <property type="entry name" value="C2H2-TYPE DOMAIN-CONTAINING PROTEIN"/>
    <property type="match status" value="1"/>
</dbReference>
<organism evidence="1 2">
    <name type="scientific">Gigaspora margarita</name>
    <dbReference type="NCBI Taxonomy" id="4874"/>
    <lineage>
        <taxon>Eukaryota</taxon>
        <taxon>Fungi</taxon>
        <taxon>Fungi incertae sedis</taxon>
        <taxon>Mucoromycota</taxon>
        <taxon>Glomeromycotina</taxon>
        <taxon>Glomeromycetes</taxon>
        <taxon>Diversisporales</taxon>
        <taxon>Gigasporaceae</taxon>
        <taxon>Gigaspora</taxon>
    </lineage>
</organism>
<dbReference type="PANTHER" id="PTHR46954">
    <property type="entry name" value="C2H2-TYPE DOMAIN-CONTAINING PROTEIN"/>
    <property type="match status" value="1"/>
</dbReference>
<proteinExistence type="predicted"/>
<dbReference type="EMBL" id="CAJVQB010015048">
    <property type="protein sequence ID" value="CAG8772222.1"/>
    <property type="molecule type" value="Genomic_DNA"/>
</dbReference>
<reference evidence="1 2" key="1">
    <citation type="submission" date="2021-06" db="EMBL/GenBank/DDBJ databases">
        <authorList>
            <person name="Kallberg Y."/>
            <person name="Tangrot J."/>
            <person name="Rosling A."/>
        </authorList>
    </citation>
    <scope>NUCLEOTIDE SEQUENCE [LARGE SCALE GENOMIC DNA]</scope>
    <source>
        <strain evidence="1 2">120-4 pot B 10/14</strain>
    </source>
</reference>
<dbReference type="Proteomes" id="UP000789901">
    <property type="component" value="Unassembled WGS sequence"/>
</dbReference>
<keyword evidence="2" id="KW-1185">Reference proteome</keyword>